<sequence>MRDRRQAILGRLPAIRKEGNGKAHRFACSCHRKALTTTFGPSDMSPLAGNLPYPGCRRAANANQPGF</sequence>
<evidence type="ECO:0000313" key="1">
    <source>
        <dbReference type="EMBL" id="RDW12043.1"/>
    </source>
</evidence>
<dbReference type="EMBL" id="QFCQ01000133">
    <property type="protein sequence ID" value="RDW12043.1"/>
    <property type="molecule type" value="Genomic_DNA"/>
</dbReference>
<evidence type="ECO:0000313" key="2">
    <source>
        <dbReference type="Proteomes" id="UP000256679"/>
    </source>
</evidence>
<organism evidence="1 2">
    <name type="scientific">Paracoccus thiocyanatus</name>
    <dbReference type="NCBI Taxonomy" id="34006"/>
    <lineage>
        <taxon>Bacteria</taxon>
        <taxon>Pseudomonadati</taxon>
        <taxon>Pseudomonadota</taxon>
        <taxon>Alphaproteobacteria</taxon>
        <taxon>Rhodobacterales</taxon>
        <taxon>Paracoccaceae</taxon>
        <taxon>Paracoccus</taxon>
    </lineage>
</organism>
<dbReference type="AlphaFoldDB" id="A0A3D8P7J3"/>
<name>A0A3D8P7J3_9RHOB</name>
<keyword evidence="2" id="KW-1185">Reference proteome</keyword>
<protein>
    <submittedName>
        <fullName evidence="1">Uncharacterized protein</fullName>
    </submittedName>
</protein>
<comment type="caution">
    <text evidence="1">The sequence shown here is derived from an EMBL/GenBank/DDBJ whole genome shotgun (WGS) entry which is preliminary data.</text>
</comment>
<proteinExistence type="predicted"/>
<reference evidence="1 2" key="1">
    <citation type="submission" date="2018-05" db="EMBL/GenBank/DDBJ databases">
        <title>Whole genome sequencing of Paracoccus thiocyanatus SST.</title>
        <authorList>
            <person name="Ghosh W."/>
            <person name="Rameez M.J."/>
            <person name="Roy C."/>
        </authorList>
    </citation>
    <scope>NUCLEOTIDE SEQUENCE [LARGE SCALE GENOMIC DNA]</scope>
    <source>
        <strain evidence="1 2">SST</strain>
    </source>
</reference>
<accession>A0A3D8P7J3</accession>
<dbReference type="Proteomes" id="UP000256679">
    <property type="component" value="Unassembled WGS sequence"/>
</dbReference>
<gene>
    <name evidence="1" type="ORF">DIE28_15870</name>
</gene>